<reference evidence="3" key="1">
    <citation type="submission" date="2022-10" db="EMBL/GenBank/DDBJ databases">
        <title>The WGS of Solirubrobacter ginsenosidimutans DSM 21036.</title>
        <authorList>
            <person name="Jiang Z."/>
        </authorList>
    </citation>
    <scope>NUCLEOTIDE SEQUENCE</scope>
    <source>
        <strain evidence="3">DSM 21036</strain>
    </source>
</reference>
<protein>
    <submittedName>
        <fullName evidence="3">Class I SAM-dependent methyltransferase</fullName>
    </submittedName>
</protein>
<dbReference type="InterPro" id="IPR048711">
    <property type="entry name" value="WHD_Rv2258c"/>
</dbReference>
<dbReference type="GO" id="GO:0032259">
    <property type="term" value="P:methylation"/>
    <property type="evidence" value="ECO:0007669"/>
    <property type="project" value="UniProtKB-KW"/>
</dbReference>
<dbReference type="Pfam" id="PF13649">
    <property type="entry name" value="Methyltransf_25"/>
    <property type="match status" value="1"/>
</dbReference>
<dbReference type="Proteomes" id="UP001149140">
    <property type="component" value="Unassembled WGS sequence"/>
</dbReference>
<dbReference type="InterPro" id="IPR036388">
    <property type="entry name" value="WH-like_DNA-bd_sf"/>
</dbReference>
<evidence type="ECO:0000259" key="2">
    <source>
        <dbReference type="Pfam" id="PF21320"/>
    </source>
</evidence>
<name>A0A9X3MUC1_9ACTN</name>
<keyword evidence="4" id="KW-1185">Reference proteome</keyword>
<dbReference type="CDD" id="cd02440">
    <property type="entry name" value="AdoMet_MTases"/>
    <property type="match status" value="1"/>
</dbReference>
<accession>A0A9X3MUC1</accession>
<keyword evidence="3" id="KW-0808">Transferase</keyword>
<proteinExistence type="predicted"/>
<dbReference type="InterPro" id="IPR029063">
    <property type="entry name" value="SAM-dependent_MTases_sf"/>
</dbReference>
<dbReference type="SUPFAM" id="SSF53335">
    <property type="entry name" value="S-adenosyl-L-methionine-dependent methyltransferases"/>
    <property type="match status" value="1"/>
</dbReference>
<dbReference type="GO" id="GO:0008168">
    <property type="term" value="F:methyltransferase activity"/>
    <property type="evidence" value="ECO:0007669"/>
    <property type="project" value="UniProtKB-KW"/>
</dbReference>
<dbReference type="Pfam" id="PF21320">
    <property type="entry name" value="WHD_Rv2258c"/>
    <property type="match status" value="1"/>
</dbReference>
<sequence>MTVIVSPPTGAEQAGALAERVFGAALATFDLACIHIGHRVGLYDALSTSEPRTAAQIAERAGTDERYTREWLEQQAATGIIDCVDANAKPLEFTLPEGHALALRDPKSLASVAGFARATIGALSALNLVVDAFRTGAGVPYAYYGADMREGIADTNLPMYTHLLPDWLRAIPDVHARLREPGAHVADIACGIGHSTRAIAGAYPHARVDGFDEDEASIERARALATERTRFYVQDASDPSLAGSYDLVTIFQAVHDMNHPVEALTTAHGLLAPHGALIVADQKVPHAFSAPSEDPMERLSYGFSVLHCLPVGRIDHDAAATGTVMRPHTLEVYAREAGFAGVEILDIENDFWRFYRLRPRA</sequence>
<dbReference type="Gene3D" id="3.40.50.150">
    <property type="entry name" value="Vaccinia Virus protein VP39"/>
    <property type="match status" value="1"/>
</dbReference>
<organism evidence="3 4">
    <name type="scientific">Solirubrobacter ginsenosidimutans</name>
    <dbReference type="NCBI Taxonomy" id="490573"/>
    <lineage>
        <taxon>Bacteria</taxon>
        <taxon>Bacillati</taxon>
        <taxon>Actinomycetota</taxon>
        <taxon>Thermoleophilia</taxon>
        <taxon>Solirubrobacterales</taxon>
        <taxon>Solirubrobacteraceae</taxon>
        <taxon>Solirubrobacter</taxon>
    </lineage>
</organism>
<dbReference type="AlphaFoldDB" id="A0A9X3MUC1"/>
<dbReference type="SUPFAM" id="SSF46785">
    <property type="entry name" value="Winged helix' DNA-binding domain"/>
    <property type="match status" value="1"/>
</dbReference>
<evidence type="ECO:0000313" key="4">
    <source>
        <dbReference type="Proteomes" id="UP001149140"/>
    </source>
</evidence>
<dbReference type="Gene3D" id="1.10.10.10">
    <property type="entry name" value="Winged helix-like DNA-binding domain superfamily/Winged helix DNA-binding domain"/>
    <property type="match status" value="1"/>
</dbReference>
<evidence type="ECO:0000259" key="1">
    <source>
        <dbReference type="Pfam" id="PF13649"/>
    </source>
</evidence>
<dbReference type="InterPro" id="IPR041698">
    <property type="entry name" value="Methyltransf_25"/>
</dbReference>
<comment type="caution">
    <text evidence="3">The sequence shown here is derived from an EMBL/GenBank/DDBJ whole genome shotgun (WGS) entry which is preliminary data.</text>
</comment>
<dbReference type="InterPro" id="IPR053173">
    <property type="entry name" value="SAM-binding_MTase"/>
</dbReference>
<keyword evidence="3" id="KW-0489">Methyltransferase</keyword>
<dbReference type="RefSeq" id="WP_270041308.1">
    <property type="nucleotide sequence ID" value="NZ_JAPDOD010000016.1"/>
</dbReference>
<dbReference type="InterPro" id="IPR036390">
    <property type="entry name" value="WH_DNA-bd_sf"/>
</dbReference>
<feature type="domain" description="S-adenosylmethionine-dependent methyltransferase Rv2258c-like winged HTH" evidence="2">
    <location>
        <begin position="34"/>
        <end position="103"/>
    </location>
</feature>
<gene>
    <name evidence="3" type="ORF">OM076_17495</name>
</gene>
<dbReference type="PANTHER" id="PTHR45128">
    <property type="entry name" value="METHYLTRANSFERASE TYPE 11"/>
    <property type="match status" value="1"/>
</dbReference>
<evidence type="ECO:0000313" key="3">
    <source>
        <dbReference type="EMBL" id="MDA0162071.1"/>
    </source>
</evidence>
<feature type="domain" description="Methyltransferase" evidence="1">
    <location>
        <begin position="185"/>
        <end position="275"/>
    </location>
</feature>
<dbReference type="EMBL" id="JAPDOD010000016">
    <property type="protein sequence ID" value="MDA0162071.1"/>
    <property type="molecule type" value="Genomic_DNA"/>
</dbReference>